<dbReference type="Gene3D" id="3.80.10.10">
    <property type="entry name" value="Ribonuclease Inhibitor"/>
    <property type="match status" value="1"/>
</dbReference>
<comment type="caution">
    <text evidence="1">The sequence shown here is derived from an EMBL/GenBank/DDBJ whole genome shotgun (WGS) entry which is preliminary data.</text>
</comment>
<accession>A0ABP1Q9W0</accession>
<evidence type="ECO:0000313" key="1">
    <source>
        <dbReference type="EMBL" id="CAL8094337.1"/>
    </source>
</evidence>
<sequence>MRREDFIEPLRAQFNYKLIWTQWHEEAYCFDCMNSSDAQLLQVFSRNFLNLRSLNLPHLNDNDLRIIYNTFPHSLQELTMENPMFSDDGLTGIRRIIQRFGGNEESG</sequence>
<gene>
    <name evidence="1" type="ORF">ODALV1_LOCUS8755</name>
</gene>
<reference evidence="1 2" key="1">
    <citation type="submission" date="2024-08" db="EMBL/GenBank/DDBJ databases">
        <authorList>
            <person name="Cucini C."/>
            <person name="Frati F."/>
        </authorList>
    </citation>
    <scope>NUCLEOTIDE SEQUENCE [LARGE SCALE GENOMIC DNA]</scope>
</reference>
<dbReference type="EMBL" id="CAXLJM020000026">
    <property type="protein sequence ID" value="CAL8094337.1"/>
    <property type="molecule type" value="Genomic_DNA"/>
</dbReference>
<proteinExistence type="predicted"/>
<protein>
    <submittedName>
        <fullName evidence="1">Uncharacterized protein</fullName>
    </submittedName>
</protein>
<name>A0ABP1Q9W0_9HEXA</name>
<dbReference type="Proteomes" id="UP001642540">
    <property type="component" value="Unassembled WGS sequence"/>
</dbReference>
<evidence type="ECO:0000313" key="2">
    <source>
        <dbReference type="Proteomes" id="UP001642540"/>
    </source>
</evidence>
<dbReference type="InterPro" id="IPR032675">
    <property type="entry name" value="LRR_dom_sf"/>
</dbReference>
<keyword evidence="2" id="KW-1185">Reference proteome</keyword>
<organism evidence="1 2">
    <name type="scientific">Orchesella dallaii</name>
    <dbReference type="NCBI Taxonomy" id="48710"/>
    <lineage>
        <taxon>Eukaryota</taxon>
        <taxon>Metazoa</taxon>
        <taxon>Ecdysozoa</taxon>
        <taxon>Arthropoda</taxon>
        <taxon>Hexapoda</taxon>
        <taxon>Collembola</taxon>
        <taxon>Entomobryomorpha</taxon>
        <taxon>Entomobryoidea</taxon>
        <taxon>Orchesellidae</taxon>
        <taxon>Orchesellinae</taxon>
        <taxon>Orchesella</taxon>
    </lineage>
</organism>